<accession>A0AAN7HCR8</accession>
<dbReference type="Pfam" id="PF00271">
    <property type="entry name" value="Helicase_C"/>
    <property type="match status" value="1"/>
</dbReference>
<evidence type="ECO:0000256" key="5">
    <source>
        <dbReference type="RuleBase" id="RU365068"/>
    </source>
</evidence>
<reference evidence="8" key="1">
    <citation type="journal article" date="2023" name="Mol. Phylogenet. Evol.">
        <title>Genome-scale phylogeny and comparative genomics of the fungal order Sordariales.</title>
        <authorList>
            <person name="Hensen N."/>
            <person name="Bonometti L."/>
            <person name="Westerberg I."/>
            <person name="Brannstrom I.O."/>
            <person name="Guillou S."/>
            <person name="Cros-Aarteil S."/>
            <person name="Calhoun S."/>
            <person name="Haridas S."/>
            <person name="Kuo A."/>
            <person name="Mondo S."/>
            <person name="Pangilinan J."/>
            <person name="Riley R."/>
            <person name="LaButti K."/>
            <person name="Andreopoulos B."/>
            <person name="Lipzen A."/>
            <person name="Chen C."/>
            <person name="Yan M."/>
            <person name="Daum C."/>
            <person name="Ng V."/>
            <person name="Clum A."/>
            <person name="Steindorff A."/>
            <person name="Ohm R.A."/>
            <person name="Martin F."/>
            <person name="Silar P."/>
            <person name="Natvig D.O."/>
            <person name="Lalanne C."/>
            <person name="Gautier V."/>
            <person name="Ament-Velasquez S.L."/>
            <person name="Kruys A."/>
            <person name="Hutchinson M.I."/>
            <person name="Powell A.J."/>
            <person name="Barry K."/>
            <person name="Miller A.N."/>
            <person name="Grigoriev I.V."/>
            <person name="Debuchy R."/>
            <person name="Gladieux P."/>
            <person name="Hiltunen Thoren M."/>
            <person name="Johannesson H."/>
        </authorList>
    </citation>
    <scope>NUCLEOTIDE SEQUENCE</scope>
    <source>
        <strain evidence="8">CBS 532.94</strain>
    </source>
</reference>
<evidence type="ECO:0000256" key="1">
    <source>
        <dbReference type="ARBA" id="ARBA00022741"/>
    </source>
</evidence>
<evidence type="ECO:0000256" key="4">
    <source>
        <dbReference type="ARBA" id="ARBA00022884"/>
    </source>
</evidence>
<keyword evidence="6" id="KW-0472">Membrane</keyword>
<keyword evidence="1 5" id="KW-0547">Nucleotide-binding</keyword>
<dbReference type="SMART" id="SM00490">
    <property type="entry name" value="HELICc"/>
    <property type="match status" value="1"/>
</dbReference>
<dbReference type="GO" id="GO:0005524">
    <property type="term" value="F:ATP binding"/>
    <property type="evidence" value="ECO:0007669"/>
    <property type="project" value="UniProtKB-UniRule"/>
</dbReference>
<comment type="caution">
    <text evidence="8">The sequence shown here is derived from an EMBL/GenBank/DDBJ whole genome shotgun (WGS) entry which is preliminary data.</text>
</comment>
<organism evidence="8 9">
    <name type="scientific">Achaetomium macrosporum</name>
    <dbReference type="NCBI Taxonomy" id="79813"/>
    <lineage>
        <taxon>Eukaryota</taxon>
        <taxon>Fungi</taxon>
        <taxon>Dikarya</taxon>
        <taxon>Ascomycota</taxon>
        <taxon>Pezizomycotina</taxon>
        <taxon>Sordariomycetes</taxon>
        <taxon>Sordariomycetidae</taxon>
        <taxon>Sordariales</taxon>
        <taxon>Chaetomiaceae</taxon>
        <taxon>Achaetomium</taxon>
    </lineage>
</organism>
<evidence type="ECO:0000256" key="3">
    <source>
        <dbReference type="ARBA" id="ARBA00022840"/>
    </source>
</evidence>
<feature type="transmembrane region" description="Helical" evidence="6">
    <location>
        <begin position="15"/>
        <end position="32"/>
    </location>
</feature>
<protein>
    <recommendedName>
        <fullName evidence="5">ATP-dependent RNA helicase</fullName>
        <ecNumber evidence="5">3.6.4.13</ecNumber>
    </recommendedName>
</protein>
<evidence type="ECO:0000313" key="8">
    <source>
        <dbReference type="EMBL" id="KAK4236540.1"/>
    </source>
</evidence>
<evidence type="ECO:0000256" key="6">
    <source>
        <dbReference type="SAM" id="Phobius"/>
    </source>
</evidence>
<dbReference type="GO" id="GO:0003724">
    <property type="term" value="F:RNA helicase activity"/>
    <property type="evidence" value="ECO:0007669"/>
    <property type="project" value="UniProtKB-EC"/>
</dbReference>
<keyword evidence="5" id="KW-0347">Helicase</keyword>
<feature type="non-terminal residue" evidence="8">
    <location>
        <position position="1"/>
    </location>
</feature>
<feature type="domain" description="Helicase C-terminal" evidence="7">
    <location>
        <begin position="19"/>
        <end position="136"/>
    </location>
</feature>
<name>A0AAN7HCR8_9PEZI</name>
<keyword evidence="4 5" id="KW-0694">RNA-binding</keyword>
<sequence length="136" mass="15114">VHNRYILMPLAERDIYLTYLCNTVLAINRTMFIFTQMVCETRRVSSLLGLLGIGAVSLHAGLSPSARTAALNEFRAGVSPVIVTTDTAARLGPLPRADYVVHFQLTWRMNAETYMQRIRNVACTDKAGHAITFVSQ</sequence>
<dbReference type="InterPro" id="IPR001650">
    <property type="entry name" value="Helicase_C-like"/>
</dbReference>
<gene>
    <name evidence="8" type="ORF">C8A03DRAFT_16813</name>
</gene>
<dbReference type="EMBL" id="MU860186">
    <property type="protein sequence ID" value="KAK4236540.1"/>
    <property type="molecule type" value="Genomic_DNA"/>
</dbReference>
<proteinExistence type="inferred from homology"/>
<dbReference type="InterPro" id="IPR027417">
    <property type="entry name" value="P-loop_NTPase"/>
</dbReference>
<comment type="similarity">
    <text evidence="5">Belongs to the DEAD box helicase family.</text>
</comment>
<comment type="domain">
    <text evidence="5">The Q motif is unique to and characteristic of the DEAD box family of RNA helicases and controls ATP binding and hydrolysis.</text>
</comment>
<dbReference type="PANTHER" id="PTHR24031">
    <property type="entry name" value="RNA HELICASE"/>
    <property type="match status" value="1"/>
</dbReference>
<keyword evidence="6" id="KW-1133">Transmembrane helix</keyword>
<evidence type="ECO:0000256" key="2">
    <source>
        <dbReference type="ARBA" id="ARBA00022801"/>
    </source>
</evidence>
<reference evidence="8" key="2">
    <citation type="submission" date="2023-05" db="EMBL/GenBank/DDBJ databases">
        <authorList>
            <consortium name="Lawrence Berkeley National Laboratory"/>
            <person name="Steindorff A."/>
            <person name="Hensen N."/>
            <person name="Bonometti L."/>
            <person name="Westerberg I."/>
            <person name="Brannstrom I.O."/>
            <person name="Guillou S."/>
            <person name="Cros-Aarteil S."/>
            <person name="Calhoun S."/>
            <person name="Haridas S."/>
            <person name="Kuo A."/>
            <person name="Mondo S."/>
            <person name="Pangilinan J."/>
            <person name="Riley R."/>
            <person name="Labutti K."/>
            <person name="Andreopoulos B."/>
            <person name="Lipzen A."/>
            <person name="Chen C."/>
            <person name="Yanf M."/>
            <person name="Daum C."/>
            <person name="Ng V."/>
            <person name="Clum A."/>
            <person name="Ohm R."/>
            <person name="Martin F."/>
            <person name="Silar P."/>
            <person name="Natvig D."/>
            <person name="Lalanne C."/>
            <person name="Gautier V."/>
            <person name="Ament-Velasquez S.L."/>
            <person name="Kruys A."/>
            <person name="Hutchinson M.I."/>
            <person name="Powell A.J."/>
            <person name="Barry K."/>
            <person name="Miller A.N."/>
            <person name="Grigoriev I.V."/>
            <person name="Debuchy R."/>
            <person name="Gladieux P."/>
            <person name="Thoren M.H."/>
            <person name="Johannesson H."/>
        </authorList>
    </citation>
    <scope>NUCLEOTIDE SEQUENCE</scope>
    <source>
        <strain evidence="8">CBS 532.94</strain>
    </source>
</reference>
<dbReference type="SUPFAM" id="SSF52540">
    <property type="entry name" value="P-loop containing nucleoside triphosphate hydrolases"/>
    <property type="match status" value="1"/>
</dbReference>
<dbReference type="AlphaFoldDB" id="A0AAN7HCR8"/>
<dbReference type="PROSITE" id="PS51194">
    <property type="entry name" value="HELICASE_CTER"/>
    <property type="match status" value="1"/>
</dbReference>
<comment type="catalytic activity">
    <reaction evidence="5">
        <text>ATP + H2O = ADP + phosphate + H(+)</text>
        <dbReference type="Rhea" id="RHEA:13065"/>
        <dbReference type="ChEBI" id="CHEBI:15377"/>
        <dbReference type="ChEBI" id="CHEBI:15378"/>
        <dbReference type="ChEBI" id="CHEBI:30616"/>
        <dbReference type="ChEBI" id="CHEBI:43474"/>
        <dbReference type="ChEBI" id="CHEBI:456216"/>
        <dbReference type="EC" id="3.6.4.13"/>
    </reaction>
</comment>
<dbReference type="EC" id="3.6.4.13" evidence="5"/>
<dbReference type="GO" id="GO:0003723">
    <property type="term" value="F:RNA binding"/>
    <property type="evidence" value="ECO:0007669"/>
    <property type="project" value="UniProtKB-UniRule"/>
</dbReference>
<keyword evidence="2 5" id="KW-0378">Hydrolase</keyword>
<keyword evidence="9" id="KW-1185">Reference proteome</keyword>
<dbReference type="Proteomes" id="UP001303760">
    <property type="component" value="Unassembled WGS sequence"/>
</dbReference>
<keyword evidence="6" id="KW-0812">Transmembrane</keyword>
<evidence type="ECO:0000259" key="7">
    <source>
        <dbReference type="PROSITE" id="PS51194"/>
    </source>
</evidence>
<feature type="transmembrane region" description="Helical" evidence="6">
    <location>
        <begin position="44"/>
        <end position="62"/>
    </location>
</feature>
<dbReference type="GO" id="GO:0016787">
    <property type="term" value="F:hydrolase activity"/>
    <property type="evidence" value="ECO:0007669"/>
    <property type="project" value="UniProtKB-KW"/>
</dbReference>
<comment type="function">
    <text evidence="5">RNA helicase.</text>
</comment>
<keyword evidence="3 5" id="KW-0067">ATP-binding</keyword>
<dbReference type="Gene3D" id="3.40.50.300">
    <property type="entry name" value="P-loop containing nucleotide triphosphate hydrolases"/>
    <property type="match status" value="1"/>
</dbReference>
<evidence type="ECO:0000313" key="9">
    <source>
        <dbReference type="Proteomes" id="UP001303760"/>
    </source>
</evidence>